<sequence length="342" mass="39717">MAEQRDERDSHSRRHQRSHHSHHSHHSRRREGEQLDERGAGREGEHLGGKGASREHTNNKHRSHRSDGHSTHSRSSHSESGHNDRKSSHDDHRSQTHSNHRSHRERDHRNHKDYTSHSRREHGVDKYRQELESDKKVDRTYNRSSKNEVDCPSPEKHSDRIRERSPVRSNEIAKKKTLISLTHSGLLNGPSKSQNSRLLTEEEVKPIIKKYDPPEDEFAPNSSDPKFYVFKYLKEKLVTQIPLNNYKSFFTIGSKDSNSDIVINSDGIGKDELCVIQFRKIYKSHNSSTKVLPYLVNLSKDLNVLLNDEKVPCEKFIQLLNQDVITFGKKDLSNTEFVLIID</sequence>
<proteinExistence type="predicted"/>
<evidence type="ECO:0000256" key="1">
    <source>
        <dbReference type="SAM" id="MobiDB-lite"/>
    </source>
</evidence>
<feature type="compositionally biased region" description="Basic and acidic residues" evidence="1">
    <location>
        <begin position="30"/>
        <end position="58"/>
    </location>
</feature>
<dbReference type="AlphaFoldDB" id="A0A9W6WFJ8"/>
<feature type="compositionally biased region" description="Basic residues" evidence="1">
    <location>
        <begin position="11"/>
        <end position="29"/>
    </location>
</feature>
<feature type="region of interest" description="Disordered" evidence="1">
    <location>
        <begin position="1"/>
        <end position="174"/>
    </location>
</feature>
<dbReference type="EMBL" id="BSXN01000674">
    <property type="protein sequence ID" value="GME69434.1"/>
    <property type="molecule type" value="Genomic_DNA"/>
</dbReference>
<dbReference type="SUPFAM" id="SSF49879">
    <property type="entry name" value="SMAD/FHA domain"/>
    <property type="match status" value="1"/>
</dbReference>
<organism evidence="2 3">
    <name type="scientific">Candida boidinii</name>
    <name type="common">Yeast</name>
    <dbReference type="NCBI Taxonomy" id="5477"/>
    <lineage>
        <taxon>Eukaryota</taxon>
        <taxon>Fungi</taxon>
        <taxon>Dikarya</taxon>
        <taxon>Ascomycota</taxon>
        <taxon>Saccharomycotina</taxon>
        <taxon>Pichiomycetes</taxon>
        <taxon>Pichiales</taxon>
        <taxon>Pichiaceae</taxon>
        <taxon>Ogataea</taxon>
        <taxon>Ogataea/Candida clade</taxon>
    </lineage>
</organism>
<dbReference type="Proteomes" id="UP001165120">
    <property type="component" value="Unassembled WGS sequence"/>
</dbReference>
<reference evidence="2" key="1">
    <citation type="submission" date="2023-04" db="EMBL/GenBank/DDBJ databases">
        <title>Candida boidinii NBRC 10035.</title>
        <authorList>
            <person name="Ichikawa N."/>
            <person name="Sato H."/>
            <person name="Tonouchi N."/>
        </authorList>
    </citation>
    <scope>NUCLEOTIDE SEQUENCE</scope>
    <source>
        <strain evidence="2">NBRC 10035</strain>
    </source>
</reference>
<feature type="compositionally biased region" description="Basic and acidic residues" evidence="1">
    <location>
        <begin position="65"/>
        <end position="94"/>
    </location>
</feature>
<evidence type="ECO:0000313" key="3">
    <source>
        <dbReference type="Proteomes" id="UP001165120"/>
    </source>
</evidence>
<gene>
    <name evidence="2" type="ORF">Cboi02_000230800</name>
</gene>
<feature type="compositionally biased region" description="Basic and acidic residues" evidence="1">
    <location>
        <begin position="1"/>
        <end position="10"/>
    </location>
</feature>
<name>A0A9W6WFJ8_CANBO</name>
<evidence type="ECO:0000313" key="2">
    <source>
        <dbReference type="EMBL" id="GME69434.1"/>
    </source>
</evidence>
<dbReference type="InterPro" id="IPR008984">
    <property type="entry name" value="SMAD_FHA_dom_sf"/>
</dbReference>
<feature type="compositionally biased region" description="Basic and acidic residues" evidence="1">
    <location>
        <begin position="104"/>
        <end position="174"/>
    </location>
</feature>
<accession>A0A9W6WFJ8</accession>
<dbReference type="Gene3D" id="2.60.200.20">
    <property type="match status" value="1"/>
</dbReference>
<protein>
    <submittedName>
        <fullName evidence="2">Unnamed protein product</fullName>
    </submittedName>
</protein>
<comment type="caution">
    <text evidence="2">The sequence shown here is derived from an EMBL/GenBank/DDBJ whole genome shotgun (WGS) entry which is preliminary data.</text>
</comment>
<keyword evidence="3" id="KW-1185">Reference proteome</keyword>